<feature type="transmembrane region" description="Helical" evidence="13">
    <location>
        <begin position="344"/>
        <end position="362"/>
    </location>
</feature>
<dbReference type="VEuPathDB" id="VectorBase:LLONM1_008230"/>
<comment type="subcellular location">
    <subcellularLocation>
        <location evidence="1">Cell membrane</location>
        <topology evidence="1">Multi-pass membrane protein</topology>
    </subcellularLocation>
</comment>
<name>A0A1B0CB90_LUTLO</name>
<evidence type="ECO:0000313" key="17">
    <source>
        <dbReference type="EnsemblMetazoa" id="LLOJ001389-PA"/>
    </source>
</evidence>
<dbReference type="EMBL" id="AJWK01004897">
    <property type="status" value="NOT_ANNOTATED_CDS"/>
    <property type="molecule type" value="Genomic_DNA"/>
</dbReference>
<dbReference type="InterPro" id="IPR017981">
    <property type="entry name" value="GPCR_2-like_7TM"/>
</dbReference>
<evidence type="ECO:0000313" key="18">
    <source>
        <dbReference type="Proteomes" id="UP000092461"/>
    </source>
</evidence>
<keyword evidence="4 13" id="KW-0812">Transmembrane</keyword>
<feature type="transmembrane region" description="Helical" evidence="13">
    <location>
        <begin position="246"/>
        <end position="267"/>
    </location>
</feature>
<evidence type="ECO:0000259" key="14">
    <source>
        <dbReference type="PROSITE" id="PS50227"/>
    </source>
</evidence>
<dbReference type="GO" id="GO:0007166">
    <property type="term" value="P:cell surface receptor signaling pathway"/>
    <property type="evidence" value="ECO:0007669"/>
    <property type="project" value="InterPro"/>
</dbReference>
<dbReference type="SUPFAM" id="SSF111418">
    <property type="entry name" value="Hormone receptor domain"/>
    <property type="match status" value="1"/>
</dbReference>
<evidence type="ECO:0000256" key="3">
    <source>
        <dbReference type="ARBA" id="ARBA00022475"/>
    </source>
</evidence>
<dbReference type="GO" id="GO:0005886">
    <property type="term" value="C:plasma membrane"/>
    <property type="evidence" value="ECO:0007669"/>
    <property type="project" value="UniProtKB-SubCell"/>
</dbReference>
<dbReference type="VEuPathDB" id="VectorBase:LLOJ001389"/>
<dbReference type="GO" id="GO:0008036">
    <property type="term" value="F:diuretic hormone receptor activity"/>
    <property type="evidence" value="ECO:0007669"/>
    <property type="project" value="InterPro"/>
</dbReference>
<reference evidence="18" key="1">
    <citation type="submission" date="2012-05" db="EMBL/GenBank/DDBJ databases">
        <title>Whole Genome Assembly of Lutzomyia longipalpis.</title>
        <authorList>
            <person name="Richards S."/>
            <person name="Qu C."/>
            <person name="Dillon R."/>
            <person name="Worley K."/>
            <person name="Scherer S."/>
            <person name="Batterton M."/>
            <person name="Taylor A."/>
            <person name="Hawes A."/>
            <person name="Hernandez B."/>
            <person name="Kovar C."/>
            <person name="Mandapat C."/>
            <person name="Pham C."/>
            <person name="Qu C."/>
            <person name="Jing C."/>
            <person name="Bess C."/>
            <person name="Bandaranaike D."/>
            <person name="Ngo D."/>
            <person name="Ongeri F."/>
            <person name="Arias F."/>
            <person name="Lara F."/>
            <person name="Weissenberger G."/>
            <person name="Kamau G."/>
            <person name="Han H."/>
            <person name="Shen H."/>
            <person name="Dinh H."/>
            <person name="Khalil I."/>
            <person name="Jones J."/>
            <person name="Shafer J."/>
            <person name="Jayaseelan J."/>
            <person name="Quiroz J."/>
            <person name="Blankenburg K."/>
            <person name="Nguyen L."/>
            <person name="Jackson L."/>
            <person name="Francisco L."/>
            <person name="Tang L.-Y."/>
            <person name="Pu L.-L."/>
            <person name="Perales L."/>
            <person name="Lorensuhewa L."/>
            <person name="Munidasa M."/>
            <person name="Coyle M."/>
            <person name="Taylor M."/>
            <person name="Puazo M."/>
            <person name="Firestine M."/>
            <person name="Scheel M."/>
            <person name="Javaid M."/>
            <person name="Wang M."/>
            <person name="Li M."/>
            <person name="Tabassum N."/>
            <person name="Saada N."/>
            <person name="Osuji N."/>
            <person name="Aqrawi P."/>
            <person name="Fu Q."/>
            <person name="Thornton R."/>
            <person name="Raj R."/>
            <person name="Goodspeed R."/>
            <person name="Mata R."/>
            <person name="Najjar R."/>
            <person name="Gubbala S."/>
            <person name="Lee S."/>
            <person name="Denson S."/>
            <person name="Patil S."/>
            <person name="Macmil S."/>
            <person name="Qi S."/>
            <person name="Matskevitch T."/>
            <person name="Palculict T."/>
            <person name="Mathew T."/>
            <person name="Vee V."/>
            <person name="Velamala V."/>
            <person name="Korchina V."/>
            <person name="Cai W."/>
            <person name="Liu W."/>
            <person name="Dai W."/>
            <person name="Zou X."/>
            <person name="Zhu Y."/>
            <person name="Zhang Y."/>
            <person name="Wu Y.-Q."/>
            <person name="Xin Y."/>
            <person name="Nazarath L."/>
            <person name="Kovar C."/>
            <person name="Han Y."/>
            <person name="Muzny D."/>
            <person name="Gibbs R."/>
        </authorList>
    </citation>
    <scope>NUCLEOTIDE SEQUENCE [LARGE SCALE GENOMIC DNA]</scope>
    <source>
        <strain evidence="18">Jacobina</strain>
    </source>
</reference>
<dbReference type="EMBL" id="AJWK01004894">
    <property type="status" value="NOT_ANNOTATED_CDS"/>
    <property type="molecule type" value="Genomic_DNA"/>
</dbReference>
<dbReference type="EnsemblMetazoa" id="LLOJ001389-RA">
    <property type="protein sequence ID" value="LLOJ001389-PA"/>
    <property type="gene ID" value="LLOJ001389"/>
</dbReference>
<comment type="similarity">
    <text evidence="2">Belongs to the G-protein coupled receptor 2 family.</text>
</comment>
<reference evidence="17" key="3">
    <citation type="submission" date="2020-05" db="UniProtKB">
        <authorList>
            <consortium name="EnsemblMetazoa"/>
        </authorList>
    </citation>
    <scope>IDENTIFICATION</scope>
    <source>
        <strain evidence="17">Jacobina</strain>
    </source>
</reference>
<evidence type="ECO:0000256" key="5">
    <source>
        <dbReference type="ARBA" id="ARBA00022989"/>
    </source>
</evidence>
<feature type="domain" description="G-protein coupled receptors family 2 profile 1" evidence="14">
    <location>
        <begin position="39"/>
        <end position="118"/>
    </location>
</feature>
<dbReference type="Gene3D" id="4.10.1240.10">
    <property type="entry name" value="GPCR, family 2, extracellular hormone receptor domain"/>
    <property type="match status" value="1"/>
</dbReference>
<dbReference type="InterPro" id="IPR050332">
    <property type="entry name" value="GPCR_2"/>
</dbReference>
<dbReference type="Pfam" id="PF02793">
    <property type="entry name" value="HRM"/>
    <property type="match status" value="1"/>
</dbReference>
<dbReference type="Gene3D" id="1.20.1070.10">
    <property type="entry name" value="Rhodopsin 7-helix transmembrane proteins"/>
    <property type="match status" value="1"/>
</dbReference>
<dbReference type="GO" id="GO:0008528">
    <property type="term" value="F:G protein-coupled peptide receptor activity"/>
    <property type="evidence" value="ECO:0007669"/>
    <property type="project" value="TreeGrafter"/>
</dbReference>
<dbReference type="SMART" id="SM00008">
    <property type="entry name" value="HormR"/>
    <property type="match status" value="1"/>
</dbReference>
<feature type="transmembrane region" description="Helical" evidence="13">
    <location>
        <begin position="299"/>
        <end position="324"/>
    </location>
</feature>
<feature type="transmembrane region" description="Helical" evidence="13">
    <location>
        <begin position="136"/>
        <end position="161"/>
    </location>
</feature>
<evidence type="ECO:0000259" key="15">
    <source>
        <dbReference type="PROSITE" id="PS50261"/>
    </source>
</evidence>
<keyword evidence="3" id="KW-1003">Cell membrane</keyword>
<proteinExistence type="inferred from homology"/>
<protein>
    <recommendedName>
        <fullName evidence="12">Diuretic hormone receptor</fullName>
    </recommendedName>
</protein>
<dbReference type="Proteomes" id="UP000092461">
    <property type="component" value="Unassembled WGS sequence"/>
</dbReference>
<evidence type="ECO:0000256" key="8">
    <source>
        <dbReference type="ARBA" id="ARBA00023170"/>
    </source>
</evidence>
<dbReference type="InterPro" id="IPR002001">
    <property type="entry name" value="GPCR_2_diuretic_rcpt"/>
</dbReference>
<evidence type="ECO:0000313" key="16">
    <source>
        <dbReference type="EMBL" id="MBC1169185.1"/>
    </source>
</evidence>
<dbReference type="PROSITE" id="PS50227">
    <property type="entry name" value="G_PROTEIN_RECEP_F2_3"/>
    <property type="match status" value="1"/>
</dbReference>
<dbReference type="FunFam" id="1.20.1070.10:FF:000155">
    <property type="entry name" value="diuretic hormone receptor isoform X1"/>
    <property type="match status" value="1"/>
</dbReference>
<sequence length="429" mass="49263">MSGWVRCSMHLCVTVALLKENISLPEDILEAVNNSIELKCLIKSHFEELEETLDLYCATVFDSILCWPRTKRGTWATLPCLKEFQGIRYDTRQNATRYCKLNGEWDNYTNYNQCHHVPVSSSIEGGFELSVELPTIIYYVGYTISLISLLLAVLIFVHFRWVSLDLRCLRNTIHANLFTSYIMSALLWMLTLSLQISSPQQGLTECILLVTIFHYFSLTNFFWMLVEGFYLYVLVIESFSRDRLKFNTYAAIGWGAPAIFVISWATAKGIASNSHFLQAAPNNKLEIDCTWMRESKIDYIFQVPACTVLVINSIFLSRVMWVLITKLRSATTVETRQYRKATKALLVLTPLLGITYLVVLAGPNDDGVAGYVFAIVRSLLLSTQGLSVSLLYCFLNFEVRLALRNRFARWKDQRNIQRSQTNRQSLRYV</sequence>
<dbReference type="PRINTS" id="PR01127">
    <property type="entry name" value="DIUHORMONER"/>
</dbReference>
<dbReference type="PANTHER" id="PTHR45620">
    <property type="entry name" value="PDF RECEPTOR-LIKE PROTEIN-RELATED"/>
    <property type="match status" value="1"/>
</dbReference>
<keyword evidence="8 16" id="KW-0675">Receptor</keyword>
<dbReference type="EMBL" id="AJWK01004895">
    <property type="status" value="NOT_ANNOTATED_CDS"/>
    <property type="molecule type" value="Genomic_DNA"/>
</dbReference>
<dbReference type="Pfam" id="PF00002">
    <property type="entry name" value="7tm_2"/>
    <property type="match status" value="1"/>
</dbReference>
<dbReference type="EMBL" id="GITU01000482">
    <property type="protein sequence ID" value="MBC1169185.1"/>
    <property type="molecule type" value="Transcribed_RNA"/>
</dbReference>
<feature type="transmembrane region" description="Helical" evidence="13">
    <location>
        <begin position="173"/>
        <end position="192"/>
    </location>
</feature>
<reference evidence="16" key="2">
    <citation type="journal article" date="2020" name="BMC">
        <title>Leishmania infection induces a limited differential gene expression in the sand fly midgut.</title>
        <authorList>
            <person name="Coutinho-Abreu I.V."/>
            <person name="Serafim T.D."/>
            <person name="Meneses C."/>
            <person name="Kamhawi S."/>
            <person name="Oliveira F."/>
            <person name="Valenzuela J.G."/>
        </authorList>
    </citation>
    <scope>NUCLEOTIDE SEQUENCE</scope>
    <source>
        <strain evidence="16">Jacobina</strain>
        <tissue evidence="16">Midgut</tissue>
    </source>
</reference>
<evidence type="ECO:0000256" key="11">
    <source>
        <dbReference type="ARBA" id="ARBA00054836"/>
    </source>
</evidence>
<feature type="domain" description="G-protein coupled receptors family 2 profile 2" evidence="15">
    <location>
        <begin position="134"/>
        <end position="396"/>
    </location>
</feature>
<evidence type="ECO:0000256" key="9">
    <source>
        <dbReference type="ARBA" id="ARBA00023180"/>
    </source>
</evidence>
<dbReference type="InterPro" id="IPR036445">
    <property type="entry name" value="GPCR_2_extracell_dom_sf"/>
</dbReference>
<feature type="transmembrane region" description="Helical" evidence="13">
    <location>
        <begin position="212"/>
        <end position="234"/>
    </location>
</feature>
<dbReference type="GO" id="GO:0007188">
    <property type="term" value="P:adenylate cyclase-modulating G protein-coupled receptor signaling pathway"/>
    <property type="evidence" value="ECO:0007669"/>
    <property type="project" value="TreeGrafter"/>
</dbReference>
<evidence type="ECO:0000256" key="1">
    <source>
        <dbReference type="ARBA" id="ARBA00004651"/>
    </source>
</evidence>
<accession>A0A1B0CB90</accession>
<dbReference type="PRINTS" id="PR00249">
    <property type="entry name" value="GPCRSECRETIN"/>
</dbReference>
<keyword evidence="6" id="KW-0297">G-protein coupled receptor</keyword>
<keyword evidence="7 13" id="KW-0472">Membrane</keyword>
<evidence type="ECO:0000256" key="2">
    <source>
        <dbReference type="ARBA" id="ARBA00005314"/>
    </source>
</evidence>
<dbReference type="SUPFAM" id="SSF81321">
    <property type="entry name" value="Family A G protein-coupled receptor-like"/>
    <property type="match status" value="1"/>
</dbReference>
<evidence type="ECO:0000256" key="7">
    <source>
        <dbReference type="ARBA" id="ARBA00023136"/>
    </source>
</evidence>
<evidence type="ECO:0000256" key="6">
    <source>
        <dbReference type="ARBA" id="ARBA00023040"/>
    </source>
</evidence>
<dbReference type="AlphaFoldDB" id="A0A1B0CB90"/>
<dbReference type="EMBL" id="AJWK01004896">
    <property type="status" value="NOT_ANNOTATED_CDS"/>
    <property type="molecule type" value="Genomic_DNA"/>
</dbReference>
<dbReference type="InterPro" id="IPR001879">
    <property type="entry name" value="GPCR_2_extracellular_dom"/>
</dbReference>
<organism evidence="17 18">
    <name type="scientific">Lutzomyia longipalpis</name>
    <name type="common">Sand fly</name>
    <dbReference type="NCBI Taxonomy" id="7200"/>
    <lineage>
        <taxon>Eukaryota</taxon>
        <taxon>Metazoa</taxon>
        <taxon>Ecdysozoa</taxon>
        <taxon>Arthropoda</taxon>
        <taxon>Hexapoda</taxon>
        <taxon>Insecta</taxon>
        <taxon>Pterygota</taxon>
        <taxon>Neoptera</taxon>
        <taxon>Endopterygota</taxon>
        <taxon>Diptera</taxon>
        <taxon>Nematocera</taxon>
        <taxon>Psychodoidea</taxon>
        <taxon>Psychodidae</taxon>
        <taxon>Lutzomyia</taxon>
        <taxon>Lutzomyia</taxon>
    </lineage>
</organism>
<evidence type="ECO:0000256" key="13">
    <source>
        <dbReference type="SAM" id="Phobius"/>
    </source>
</evidence>
<evidence type="ECO:0000256" key="4">
    <source>
        <dbReference type="ARBA" id="ARBA00022692"/>
    </source>
</evidence>
<evidence type="ECO:0000256" key="10">
    <source>
        <dbReference type="ARBA" id="ARBA00023224"/>
    </source>
</evidence>
<keyword evidence="5 13" id="KW-1133">Transmembrane helix</keyword>
<feature type="transmembrane region" description="Helical" evidence="13">
    <location>
        <begin position="368"/>
        <end position="395"/>
    </location>
</feature>
<keyword evidence="18" id="KW-1185">Reference proteome</keyword>
<evidence type="ECO:0000256" key="12">
    <source>
        <dbReference type="ARBA" id="ARBA00071387"/>
    </source>
</evidence>
<keyword evidence="10" id="KW-0807">Transducer</keyword>
<dbReference type="PROSITE" id="PS50261">
    <property type="entry name" value="G_PROTEIN_RECEP_F2_4"/>
    <property type="match status" value="1"/>
</dbReference>
<dbReference type="PANTHER" id="PTHR45620:SF15">
    <property type="entry name" value="DIURETIC HORMONE 44 RECEPTOR 1-RELATED"/>
    <property type="match status" value="1"/>
</dbReference>
<comment type="function">
    <text evidence="11">Receptor for the insect diurectic hormone. The activity of this receptor is mediated by G proteins which activate adenylyl cyclase.</text>
</comment>
<dbReference type="GO" id="GO:0017046">
    <property type="term" value="F:peptide hormone binding"/>
    <property type="evidence" value="ECO:0007669"/>
    <property type="project" value="TreeGrafter"/>
</dbReference>
<keyword evidence="9" id="KW-0325">Glycoprotein</keyword>
<dbReference type="InterPro" id="IPR000832">
    <property type="entry name" value="GPCR_2_secretin-like"/>
</dbReference>